<dbReference type="InterPro" id="IPR036390">
    <property type="entry name" value="WH_DNA-bd_sf"/>
</dbReference>
<gene>
    <name evidence="1" type="ORF">COX64_00840</name>
</gene>
<name>A0A2M7W2V7_9BACT</name>
<dbReference type="Gene3D" id="1.10.10.10">
    <property type="entry name" value="Winged helix-like DNA-binding domain superfamily/Winged helix DNA-binding domain"/>
    <property type="match status" value="1"/>
</dbReference>
<dbReference type="SUPFAM" id="SSF46785">
    <property type="entry name" value="Winged helix' DNA-binding domain"/>
    <property type="match status" value="1"/>
</dbReference>
<organism evidence="1 2">
    <name type="scientific">Candidatus Dojkabacteria bacterium CG_4_10_14_0_2_um_filter_Dojkabacteria_WS6_41_15</name>
    <dbReference type="NCBI Taxonomy" id="2014249"/>
    <lineage>
        <taxon>Bacteria</taxon>
        <taxon>Candidatus Dojkabacteria</taxon>
    </lineage>
</organism>
<dbReference type="EMBL" id="PFQB01000019">
    <property type="protein sequence ID" value="PJA15406.1"/>
    <property type="molecule type" value="Genomic_DNA"/>
</dbReference>
<evidence type="ECO:0008006" key="3">
    <source>
        <dbReference type="Google" id="ProtNLM"/>
    </source>
</evidence>
<dbReference type="Proteomes" id="UP000228952">
    <property type="component" value="Unassembled WGS sequence"/>
</dbReference>
<accession>A0A2M7W2V7</accession>
<evidence type="ECO:0000313" key="2">
    <source>
        <dbReference type="Proteomes" id="UP000228952"/>
    </source>
</evidence>
<sequence length="202" mass="23344">MQFNTALTIEKLFRSKTRTRILWHFLENTAVRSGLRELSRIVKLQVHAVGREIALLKKTNLLLEEKTPSKNFYSLNTEHPFYEEIVSLFHKSYGVGGMIMNNRDVFAGTDFLLLTSYFLFNQPKDKYDIDILLVGSPKIDQVSIFLHNIETSLQRELLYTIITPGDFKNRKQKLDPFIWNILEKPSVLLLGKQAELLKGVAS</sequence>
<protein>
    <recommendedName>
        <fullName evidence="3">HTH arsR-type domain-containing protein</fullName>
    </recommendedName>
</protein>
<proteinExistence type="predicted"/>
<reference evidence="2" key="1">
    <citation type="submission" date="2017-09" db="EMBL/GenBank/DDBJ databases">
        <title>Depth-based differentiation of microbial function through sediment-hosted aquifers and enrichment of novel symbionts in the deep terrestrial subsurface.</title>
        <authorList>
            <person name="Probst A.J."/>
            <person name="Ladd B."/>
            <person name="Jarett J.K."/>
            <person name="Geller-Mcgrath D.E."/>
            <person name="Sieber C.M.K."/>
            <person name="Emerson J.B."/>
            <person name="Anantharaman K."/>
            <person name="Thomas B.C."/>
            <person name="Malmstrom R."/>
            <person name="Stieglmeier M."/>
            <person name="Klingl A."/>
            <person name="Woyke T."/>
            <person name="Ryan C.M."/>
            <person name="Banfield J.F."/>
        </authorList>
    </citation>
    <scope>NUCLEOTIDE SEQUENCE [LARGE SCALE GENOMIC DNA]</scope>
</reference>
<evidence type="ECO:0000313" key="1">
    <source>
        <dbReference type="EMBL" id="PJA15406.1"/>
    </source>
</evidence>
<dbReference type="AlphaFoldDB" id="A0A2M7W2V7"/>
<comment type="caution">
    <text evidence="1">The sequence shown here is derived from an EMBL/GenBank/DDBJ whole genome shotgun (WGS) entry which is preliminary data.</text>
</comment>
<dbReference type="InterPro" id="IPR036388">
    <property type="entry name" value="WH-like_DNA-bd_sf"/>
</dbReference>